<evidence type="ECO:0000256" key="7">
    <source>
        <dbReference type="ARBA" id="ARBA00042843"/>
    </source>
</evidence>
<comment type="catalytic activity">
    <reaction evidence="1">
        <text>uridine(35) in tRNA(Tyr) = pseudouridine(35) in tRNA(Tyr)</text>
        <dbReference type="Rhea" id="RHEA:60556"/>
        <dbReference type="Rhea" id="RHEA-COMP:15607"/>
        <dbReference type="Rhea" id="RHEA-COMP:15608"/>
        <dbReference type="ChEBI" id="CHEBI:65314"/>
        <dbReference type="ChEBI" id="CHEBI:65315"/>
    </reaction>
</comment>
<keyword evidence="13" id="KW-1185">Reference proteome</keyword>
<dbReference type="EC" id="5.4.99.21" evidence="3"/>
<dbReference type="GO" id="GO:0003723">
    <property type="term" value="F:RNA binding"/>
    <property type="evidence" value="ECO:0007669"/>
    <property type="project" value="UniProtKB-KW"/>
</dbReference>
<evidence type="ECO:0000256" key="3">
    <source>
        <dbReference type="ARBA" id="ARBA00038922"/>
    </source>
</evidence>
<gene>
    <name evidence="12" type="ORF">DU505_10570</name>
</gene>
<evidence type="ECO:0000256" key="10">
    <source>
        <dbReference type="PROSITE-ProRule" id="PRU00182"/>
    </source>
</evidence>
<feature type="domain" description="RNA-binding S4" evidence="11">
    <location>
        <begin position="3"/>
        <end position="59"/>
    </location>
</feature>
<dbReference type="InterPro" id="IPR036986">
    <property type="entry name" value="S4_RNA-bd_sf"/>
</dbReference>
<dbReference type="GO" id="GO:0160138">
    <property type="term" value="F:23S rRNA pseudouridine(2604) synthase activity"/>
    <property type="evidence" value="ECO:0007669"/>
    <property type="project" value="UniProtKB-EC"/>
</dbReference>
<dbReference type="GO" id="GO:0006396">
    <property type="term" value="P:RNA processing"/>
    <property type="evidence" value="ECO:0007669"/>
    <property type="project" value="UniProtKB-ARBA"/>
</dbReference>
<dbReference type="Gene3D" id="3.10.290.10">
    <property type="entry name" value="RNA-binding S4 domain"/>
    <property type="match status" value="1"/>
</dbReference>
<dbReference type="EMBL" id="QPII01000006">
    <property type="protein sequence ID" value="RCV89546.1"/>
    <property type="molecule type" value="Genomic_DNA"/>
</dbReference>
<evidence type="ECO:0000256" key="1">
    <source>
        <dbReference type="ARBA" id="ARBA00036390"/>
    </source>
</evidence>
<dbReference type="InterPro" id="IPR050343">
    <property type="entry name" value="RsuA_PseudoU_synthase"/>
</dbReference>
<evidence type="ECO:0000259" key="11">
    <source>
        <dbReference type="SMART" id="SM00363"/>
    </source>
</evidence>
<evidence type="ECO:0000256" key="6">
    <source>
        <dbReference type="ARBA" id="ARBA00041697"/>
    </source>
</evidence>
<keyword evidence="10" id="KW-0694">RNA-binding</keyword>
<proteinExistence type="predicted"/>
<organism evidence="12 13">
    <name type="scientific">Billgrantia montanilacus</name>
    <dbReference type="NCBI Taxonomy" id="2282305"/>
    <lineage>
        <taxon>Bacteria</taxon>
        <taxon>Pseudomonadati</taxon>
        <taxon>Pseudomonadota</taxon>
        <taxon>Gammaproteobacteria</taxon>
        <taxon>Oceanospirillales</taxon>
        <taxon>Halomonadaceae</taxon>
        <taxon>Billgrantia</taxon>
    </lineage>
</organism>
<evidence type="ECO:0000256" key="9">
    <source>
        <dbReference type="ARBA" id="ARBA00043147"/>
    </source>
</evidence>
<dbReference type="PROSITE" id="PS50889">
    <property type="entry name" value="S4"/>
    <property type="match status" value="1"/>
</dbReference>
<dbReference type="CDD" id="cd00165">
    <property type="entry name" value="S4"/>
    <property type="match status" value="1"/>
</dbReference>
<dbReference type="OrthoDB" id="9807213at2"/>
<dbReference type="Pfam" id="PF01479">
    <property type="entry name" value="S4"/>
    <property type="match status" value="1"/>
</dbReference>
<dbReference type="SMART" id="SM00363">
    <property type="entry name" value="S4"/>
    <property type="match status" value="1"/>
</dbReference>
<evidence type="ECO:0000256" key="4">
    <source>
        <dbReference type="ARBA" id="ARBA00039989"/>
    </source>
</evidence>
<accession>A0A368TYY6</accession>
<dbReference type="PANTHER" id="PTHR47683:SF2">
    <property type="entry name" value="RNA-BINDING S4 DOMAIN-CONTAINING PROTEIN"/>
    <property type="match status" value="1"/>
</dbReference>
<dbReference type="Proteomes" id="UP000252405">
    <property type="component" value="Unassembled WGS sequence"/>
</dbReference>
<dbReference type="PANTHER" id="PTHR47683">
    <property type="entry name" value="PSEUDOURIDINE SYNTHASE FAMILY PROTEIN-RELATED"/>
    <property type="match status" value="1"/>
</dbReference>
<evidence type="ECO:0000256" key="2">
    <source>
        <dbReference type="ARBA" id="ARBA00036535"/>
    </source>
</evidence>
<reference evidence="12 13" key="1">
    <citation type="submission" date="2018-07" db="EMBL/GenBank/DDBJ databases">
        <title>Halomonas montanilacus sp. nov., isolated from Lake Pengyan on Tibetan Plateau.</title>
        <authorList>
            <person name="Lu H."/>
            <person name="Xing P."/>
            <person name="Wu Q."/>
        </authorList>
    </citation>
    <scope>NUCLEOTIDE SEQUENCE [LARGE SCALE GENOMIC DNA]</scope>
    <source>
        <strain evidence="12 13">PYC7W</strain>
    </source>
</reference>
<protein>
    <recommendedName>
        <fullName evidence="4">Dual-specificity RNA pseudouridine synthase RluF</fullName>
        <ecNumber evidence="3">5.4.99.21</ecNumber>
    </recommendedName>
    <alternativeName>
        <fullName evidence="6">23S rRNA pseudouridine(2604) synthase</fullName>
    </alternativeName>
    <alternativeName>
        <fullName evidence="8">Ribosomal large subunit pseudouridine synthase F</fullName>
    </alternativeName>
    <alternativeName>
        <fullName evidence="7">rRNA pseudouridylate synthase F</fullName>
    </alternativeName>
    <alternativeName>
        <fullName evidence="9">rRNA-uridine isomerase F</fullName>
    </alternativeName>
    <alternativeName>
        <fullName evidence="5">tRNA(Tyr) pseudouridine(35) synthase</fullName>
    </alternativeName>
</protein>
<evidence type="ECO:0000256" key="5">
    <source>
        <dbReference type="ARBA" id="ARBA00041420"/>
    </source>
</evidence>
<dbReference type="InterPro" id="IPR002942">
    <property type="entry name" value="S4_RNA-bd"/>
</dbReference>
<evidence type="ECO:0000256" key="8">
    <source>
        <dbReference type="ARBA" id="ARBA00042890"/>
    </source>
</evidence>
<dbReference type="SUPFAM" id="SSF55120">
    <property type="entry name" value="Pseudouridine synthase"/>
    <property type="match status" value="1"/>
</dbReference>
<dbReference type="SUPFAM" id="SSF55174">
    <property type="entry name" value="Alpha-L RNA-binding motif"/>
    <property type="match status" value="1"/>
</dbReference>
<sequence length="238" mass="26446">MTERLSKRLARQLPCSRREAELYIAGGWVTVDGDVVEEPQFKVAEQRVELRPGARANEIPPVTLLVHAPAGLALRDHTEWVRELVASGTHWQDDPTGLTPLKAHFRGLQPMLTLEEGASGLLVVTQDRRVVRRLDEDTARLEQEVVAEVDGTLGDEQLEILRQGNVEPGRKLAPCKVSRQSETHLRFAVKGMVPGQIEAMCSSVGLTVRGLKRLRIGGVSLGRVPPGQWRYLKTGERF</sequence>
<evidence type="ECO:0000313" key="12">
    <source>
        <dbReference type="EMBL" id="RCV89546.1"/>
    </source>
</evidence>
<comment type="caution">
    <text evidence="12">The sequence shown here is derived from an EMBL/GenBank/DDBJ whole genome shotgun (WGS) entry which is preliminary data.</text>
</comment>
<dbReference type="AlphaFoldDB" id="A0A368TYY6"/>
<evidence type="ECO:0000313" key="13">
    <source>
        <dbReference type="Proteomes" id="UP000252405"/>
    </source>
</evidence>
<name>A0A368TYY6_9GAMM</name>
<comment type="catalytic activity">
    <reaction evidence="2">
        <text>uridine(2604) in 23S rRNA = pseudouridine(2604) in 23S rRNA</text>
        <dbReference type="Rhea" id="RHEA:38875"/>
        <dbReference type="Rhea" id="RHEA-COMP:10093"/>
        <dbReference type="Rhea" id="RHEA-COMP:10094"/>
        <dbReference type="ChEBI" id="CHEBI:65314"/>
        <dbReference type="ChEBI" id="CHEBI:65315"/>
        <dbReference type="EC" id="5.4.99.21"/>
    </reaction>
</comment>
<dbReference type="GO" id="GO:0001522">
    <property type="term" value="P:pseudouridine synthesis"/>
    <property type="evidence" value="ECO:0007669"/>
    <property type="project" value="InterPro"/>
</dbReference>
<dbReference type="Gene3D" id="3.30.2350.10">
    <property type="entry name" value="Pseudouridine synthase"/>
    <property type="match status" value="1"/>
</dbReference>
<dbReference type="InterPro" id="IPR020103">
    <property type="entry name" value="PsdUridine_synth_cat_dom_sf"/>
</dbReference>